<feature type="non-terminal residue" evidence="1">
    <location>
        <position position="128"/>
    </location>
</feature>
<dbReference type="InterPro" id="IPR029062">
    <property type="entry name" value="Class_I_gatase-like"/>
</dbReference>
<sequence>GAGNLSGSWEFHEAHNYFRLPEERHQVLNGFEKTAILPFGGTIRRVESKGMLQALATYIPSYTIYPPEFSWMREPRTDIPAMLAGEHPAGGRIFYFAGDVDRIYGLSRLPDLGDLLANAVKWAAGDKT</sequence>
<dbReference type="Proteomes" id="UP001519887">
    <property type="component" value="Unassembled WGS sequence"/>
</dbReference>
<dbReference type="EMBL" id="JAHZIK010003557">
    <property type="protein sequence ID" value="MBW7462074.1"/>
    <property type="molecule type" value="Genomic_DNA"/>
</dbReference>
<protein>
    <submittedName>
        <fullName evidence="1">Uncharacterized protein</fullName>
    </submittedName>
</protein>
<proteinExistence type="predicted"/>
<feature type="non-terminal residue" evidence="1">
    <location>
        <position position="1"/>
    </location>
</feature>
<organism evidence="1 2">
    <name type="scientific">Paenibacillus sepulcri</name>
    <dbReference type="NCBI Taxonomy" id="359917"/>
    <lineage>
        <taxon>Bacteria</taxon>
        <taxon>Bacillati</taxon>
        <taxon>Bacillota</taxon>
        <taxon>Bacilli</taxon>
        <taxon>Bacillales</taxon>
        <taxon>Paenibacillaceae</taxon>
        <taxon>Paenibacillus</taxon>
    </lineage>
</organism>
<reference evidence="1 2" key="1">
    <citation type="submission" date="2021-07" db="EMBL/GenBank/DDBJ databases">
        <title>Paenibacillus radiodurans sp. nov., isolated from the southeastern edge of Tengger Desert.</title>
        <authorList>
            <person name="Zhang G."/>
        </authorList>
    </citation>
    <scope>NUCLEOTIDE SEQUENCE [LARGE SCALE GENOMIC DNA]</scope>
    <source>
        <strain evidence="1 2">CCM 7311</strain>
    </source>
</reference>
<evidence type="ECO:0000313" key="2">
    <source>
        <dbReference type="Proteomes" id="UP001519887"/>
    </source>
</evidence>
<keyword evidence="2" id="KW-1185">Reference proteome</keyword>
<gene>
    <name evidence="1" type="ORF">K0U00_49305</name>
</gene>
<evidence type="ECO:0000313" key="1">
    <source>
        <dbReference type="EMBL" id="MBW7462074.1"/>
    </source>
</evidence>
<name>A0ABS7CMD6_9BACL</name>
<dbReference type="SUPFAM" id="SSF52317">
    <property type="entry name" value="Class I glutamine amidotransferase-like"/>
    <property type="match status" value="1"/>
</dbReference>
<comment type="caution">
    <text evidence="1">The sequence shown here is derived from an EMBL/GenBank/DDBJ whole genome shotgun (WGS) entry which is preliminary data.</text>
</comment>
<accession>A0ABS7CMD6</accession>